<gene>
    <name evidence="2" type="ORF">AVDCRST_MAG93-7128</name>
</gene>
<dbReference type="EMBL" id="CADCTR010002407">
    <property type="protein sequence ID" value="CAA9351228.1"/>
    <property type="molecule type" value="Genomic_DNA"/>
</dbReference>
<dbReference type="AlphaFoldDB" id="A0A6J4MBX4"/>
<reference evidence="2" key="1">
    <citation type="submission" date="2020-02" db="EMBL/GenBank/DDBJ databases">
        <authorList>
            <person name="Meier V. D."/>
        </authorList>
    </citation>
    <scope>NUCLEOTIDE SEQUENCE</scope>
    <source>
        <strain evidence="2">AVDCRST_MAG93</strain>
    </source>
</reference>
<evidence type="ECO:0000313" key="2">
    <source>
        <dbReference type="EMBL" id="CAA9351228.1"/>
    </source>
</evidence>
<feature type="chain" id="PRO_5026655301" evidence="1">
    <location>
        <begin position="25"/>
        <end position="61"/>
    </location>
</feature>
<accession>A0A6J4MBX4</accession>
<sequence length="61" mass="6859">MITFRLWRVLLLASAFVAPLPSEGAVHHTVVVVQYDRTTVDTQLELASSTWTRHSVKPRGL</sequence>
<name>A0A6J4MBX4_9CHLR</name>
<feature type="signal peptide" evidence="1">
    <location>
        <begin position="1"/>
        <end position="24"/>
    </location>
</feature>
<organism evidence="2">
    <name type="scientific">uncultured Chloroflexia bacterium</name>
    <dbReference type="NCBI Taxonomy" id="1672391"/>
    <lineage>
        <taxon>Bacteria</taxon>
        <taxon>Bacillati</taxon>
        <taxon>Chloroflexota</taxon>
        <taxon>Chloroflexia</taxon>
        <taxon>environmental samples</taxon>
    </lineage>
</organism>
<keyword evidence="1" id="KW-0732">Signal</keyword>
<protein>
    <submittedName>
        <fullName evidence="2">Uncharacterized protein</fullName>
    </submittedName>
</protein>
<evidence type="ECO:0000256" key="1">
    <source>
        <dbReference type="SAM" id="SignalP"/>
    </source>
</evidence>
<proteinExistence type="predicted"/>